<dbReference type="Proteomes" id="UP000450161">
    <property type="component" value="Unassembled WGS sequence"/>
</dbReference>
<dbReference type="Pfam" id="PF12728">
    <property type="entry name" value="HTH_17"/>
    <property type="match status" value="1"/>
</dbReference>
<evidence type="ECO:0000313" key="3">
    <source>
        <dbReference type="EMBL" id="MST78780.1"/>
    </source>
</evidence>
<dbReference type="InterPro" id="IPR009061">
    <property type="entry name" value="DNA-bd_dom_put_sf"/>
</dbReference>
<dbReference type="Gene3D" id="1.10.1660.10">
    <property type="match status" value="1"/>
</dbReference>
<accession>A0A6I2U489</accession>
<feature type="domain" description="Helix-turn-helix" evidence="1">
    <location>
        <begin position="44"/>
        <end position="88"/>
    </location>
</feature>
<evidence type="ECO:0000259" key="1">
    <source>
        <dbReference type="Pfam" id="PF12728"/>
    </source>
</evidence>
<organism evidence="3 4">
    <name type="scientific">Segatella copri</name>
    <dbReference type="NCBI Taxonomy" id="165179"/>
    <lineage>
        <taxon>Bacteria</taxon>
        <taxon>Pseudomonadati</taxon>
        <taxon>Bacteroidota</taxon>
        <taxon>Bacteroidia</taxon>
        <taxon>Bacteroidales</taxon>
        <taxon>Prevotellaceae</taxon>
        <taxon>Segatella</taxon>
    </lineage>
</organism>
<comment type="caution">
    <text evidence="3">The sequence shown here is derived from an EMBL/GenBank/DDBJ whole genome shotgun (WGS) entry which is preliminary data.</text>
</comment>
<gene>
    <name evidence="3" type="ORF">FYJ72_14240</name>
    <name evidence="2" type="ORF">NNC55_08380</name>
</gene>
<dbReference type="AlphaFoldDB" id="A0A6I2U489"/>
<dbReference type="SUPFAM" id="SSF46955">
    <property type="entry name" value="Putative DNA-binding domain"/>
    <property type="match status" value="1"/>
</dbReference>
<reference evidence="2" key="2">
    <citation type="submission" date="2022-07" db="EMBL/GenBank/DDBJ databases">
        <title>Prevotella copri.</title>
        <authorList>
            <person name="Yang C."/>
        </authorList>
    </citation>
    <scope>NUCLEOTIDE SEQUENCE</scope>
    <source>
        <strain evidence="2">HF1476</strain>
    </source>
</reference>
<reference evidence="3 4" key="1">
    <citation type="submission" date="2019-08" db="EMBL/GenBank/DDBJ databases">
        <title>In-depth cultivation of the pig gut microbiome towards novel bacterial diversity and tailored functional studies.</title>
        <authorList>
            <person name="Wylensek D."/>
            <person name="Hitch T.C.A."/>
            <person name="Clavel T."/>
        </authorList>
    </citation>
    <scope>NUCLEOTIDE SEQUENCE [LARGE SCALE GENOMIC DNA]</scope>
    <source>
        <strain evidence="3 4">LKV-178-WT-2C</strain>
    </source>
</reference>
<sequence>MKISEIVNQNVPLQVVVNVADLKELFLDWKEESELNRKKETETLLTPDEVASKYRISKVTLWRWAKDGLLKPVKMGRKSFYRQSDIERVFDLDK</sequence>
<dbReference type="RefSeq" id="WP_154483287.1">
    <property type="nucleotide sequence ID" value="NZ_JANDWK010000017.1"/>
</dbReference>
<dbReference type="InterPro" id="IPR041657">
    <property type="entry name" value="HTH_17"/>
</dbReference>
<proteinExistence type="predicted"/>
<dbReference type="EMBL" id="VUNF01000047">
    <property type="protein sequence ID" value="MST78780.1"/>
    <property type="molecule type" value="Genomic_DNA"/>
</dbReference>
<evidence type="ECO:0000313" key="4">
    <source>
        <dbReference type="Proteomes" id="UP000450161"/>
    </source>
</evidence>
<name>A0A6I2U489_9BACT</name>
<dbReference type="EMBL" id="JANDWN010000019">
    <property type="protein sequence ID" value="MCP9599968.1"/>
    <property type="molecule type" value="Genomic_DNA"/>
</dbReference>
<protein>
    <submittedName>
        <fullName evidence="3">Helix-turn-helix domain-containing protein</fullName>
    </submittedName>
</protein>
<evidence type="ECO:0000313" key="2">
    <source>
        <dbReference type="EMBL" id="MCP9599968.1"/>
    </source>
</evidence>
<dbReference type="Proteomes" id="UP001204486">
    <property type="component" value="Unassembled WGS sequence"/>
</dbReference>